<dbReference type="Proteomes" id="UP000248688">
    <property type="component" value="Chromosome"/>
</dbReference>
<feature type="chain" id="PRO_5016439391" description="Secreted protein" evidence="1">
    <location>
        <begin position="25"/>
        <end position="176"/>
    </location>
</feature>
<reference evidence="2 3" key="1">
    <citation type="submission" date="2018-06" db="EMBL/GenBank/DDBJ databases">
        <title>Echinicola strongylocentroti sp. nov., isolated from a sea urchin Strongylocentrotus intermedius.</title>
        <authorList>
            <person name="Bae S.S."/>
        </authorList>
    </citation>
    <scope>NUCLEOTIDE SEQUENCE [LARGE SCALE GENOMIC DNA]</scope>
    <source>
        <strain evidence="2 3">MEBiC08714</strain>
    </source>
</reference>
<accession>A0A2Z4IHJ3</accession>
<dbReference type="OrthoDB" id="1452616at2"/>
<protein>
    <recommendedName>
        <fullName evidence="4">Secreted protein</fullName>
    </recommendedName>
</protein>
<feature type="signal peptide" evidence="1">
    <location>
        <begin position="1"/>
        <end position="24"/>
    </location>
</feature>
<evidence type="ECO:0000256" key="1">
    <source>
        <dbReference type="SAM" id="SignalP"/>
    </source>
</evidence>
<evidence type="ECO:0008006" key="4">
    <source>
        <dbReference type="Google" id="ProtNLM"/>
    </source>
</evidence>
<sequence>MKNLKHLIAISLTVSLICSPIVLADAQKNEDAWFILDDSSSEYIIMTSKGEFNIDDSSIDFDLLSLLDKKTYVDYQNKVKSKKSKGTYFYDRESGKDNTQIEVPRMEFMIKDCQIVSLPPDSLNQLALKGYQWIKRNAWKQQSPNEISPFRKLFFLYKLPSDEYLKLEVKISISGH</sequence>
<keyword evidence="3" id="KW-1185">Reference proteome</keyword>
<gene>
    <name evidence="2" type="ORF">DN752_09875</name>
</gene>
<keyword evidence="1" id="KW-0732">Signal</keyword>
<dbReference type="RefSeq" id="WP_112783786.1">
    <property type="nucleotide sequence ID" value="NZ_CP030041.1"/>
</dbReference>
<evidence type="ECO:0000313" key="2">
    <source>
        <dbReference type="EMBL" id="AWW30405.1"/>
    </source>
</evidence>
<name>A0A2Z4IHJ3_9BACT</name>
<proteinExistence type="predicted"/>
<dbReference type="EMBL" id="CP030041">
    <property type="protein sequence ID" value="AWW30405.1"/>
    <property type="molecule type" value="Genomic_DNA"/>
</dbReference>
<organism evidence="2 3">
    <name type="scientific">Echinicola strongylocentroti</name>
    <dbReference type="NCBI Taxonomy" id="1795355"/>
    <lineage>
        <taxon>Bacteria</taxon>
        <taxon>Pseudomonadati</taxon>
        <taxon>Bacteroidota</taxon>
        <taxon>Cytophagia</taxon>
        <taxon>Cytophagales</taxon>
        <taxon>Cyclobacteriaceae</taxon>
        <taxon>Echinicola</taxon>
    </lineage>
</organism>
<dbReference type="AlphaFoldDB" id="A0A2Z4IHJ3"/>
<evidence type="ECO:0000313" key="3">
    <source>
        <dbReference type="Proteomes" id="UP000248688"/>
    </source>
</evidence>
<dbReference type="KEGG" id="est:DN752_09875"/>